<reference evidence="1" key="1">
    <citation type="journal article" date="2021" name="New Phytol.">
        <title>Evolutionary innovations through gain and loss of genes in the ectomycorrhizal Boletales.</title>
        <authorList>
            <person name="Wu G."/>
            <person name="Miyauchi S."/>
            <person name="Morin E."/>
            <person name="Kuo A."/>
            <person name="Drula E."/>
            <person name="Varga T."/>
            <person name="Kohler A."/>
            <person name="Feng B."/>
            <person name="Cao Y."/>
            <person name="Lipzen A."/>
            <person name="Daum C."/>
            <person name="Hundley H."/>
            <person name="Pangilinan J."/>
            <person name="Johnson J."/>
            <person name="Barry K."/>
            <person name="LaButti K."/>
            <person name="Ng V."/>
            <person name="Ahrendt S."/>
            <person name="Min B."/>
            <person name="Choi I.G."/>
            <person name="Park H."/>
            <person name="Plett J.M."/>
            <person name="Magnuson J."/>
            <person name="Spatafora J.W."/>
            <person name="Nagy L.G."/>
            <person name="Henrissat B."/>
            <person name="Grigoriev I.V."/>
            <person name="Yang Z.L."/>
            <person name="Xu J."/>
            <person name="Martin F.M."/>
        </authorList>
    </citation>
    <scope>NUCLEOTIDE SEQUENCE</scope>
    <source>
        <strain evidence="1">ATCC 28755</strain>
    </source>
</reference>
<dbReference type="Proteomes" id="UP000790377">
    <property type="component" value="Unassembled WGS sequence"/>
</dbReference>
<organism evidence="1 2">
    <name type="scientific">Hygrophoropsis aurantiaca</name>
    <dbReference type="NCBI Taxonomy" id="72124"/>
    <lineage>
        <taxon>Eukaryota</taxon>
        <taxon>Fungi</taxon>
        <taxon>Dikarya</taxon>
        <taxon>Basidiomycota</taxon>
        <taxon>Agaricomycotina</taxon>
        <taxon>Agaricomycetes</taxon>
        <taxon>Agaricomycetidae</taxon>
        <taxon>Boletales</taxon>
        <taxon>Coniophorineae</taxon>
        <taxon>Hygrophoropsidaceae</taxon>
        <taxon>Hygrophoropsis</taxon>
    </lineage>
</organism>
<gene>
    <name evidence="1" type="ORF">BJ138DRAFT_1105166</name>
</gene>
<name>A0ACB7ZZU0_9AGAM</name>
<dbReference type="EMBL" id="MU268022">
    <property type="protein sequence ID" value="KAH7906419.1"/>
    <property type="molecule type" value="Genomic_DNA"/>
</dbReference>
<evidence type="ECO:0000313" key="2">
    <source>
        <dbReference type="Proteomes" id="UP000790377"/>
    </source>
</evidence>
<evidence type="ECO:0000313" key="1">
    <source>
        <dbReference type="EMBL" id="KAH7906419.1"/>
    </source>
</evidence>
<comment type="caution">
    <text evidence="1">The sequence shown here is derived from an EMBL/GenBank/DDBJ whole genome shotgun (WGS) entry which is preliminary data.</text>
</comment>
<keyword evidence="2" id="KW-1185">Reference proteome</keyword>
<protein>
    <submittedName>
        <fullName evidence="1">Uncharacterized protein</fullName>
    </submittedName>
</protein>
<sequence length="608" mass="64880">MPSKKKQNTKHNPRKTTSNRGDRAASSRRSSKKEIQSDDSDAGGVSEDTRRSRKHLKQERSDSESDDRPVKKLKLVQAAGKAKGRGRRHRKKSATPSESESDHSSDTYSESGDDSSEDESGSDLSDLIADETNDESDAGSEEYVHVDADAARECSVDIFQATGPSSVGDESQKKSSDSTGVEVIEPTGNPESSDQSAHGLVPEAQIGESAVDPSSATTPSVRKSARTRKASAKAAALGDPKPVTTPSEWADSDSEQKPTVYSEDIAVTSAVKPESDMSRVDRDVMLKNTYRNIVPLRSVSLSGVGDTGRTIMLSNWLNSTNASINEQFVVDLIAFKSHKSYVNLSRTDPAVLTPKLVGKGTYISYLLGNGAQTALCVSVIVVAESLIGQPGTNSAGFPRKEITGYFLAQEFERFAGCTGAVFNCDKFWTHMSNSAFKFGTFAGPGSDGSSSQFVKAPPGMFAATPSPSGATSSSTRVVLNYDSVVPLYDYRAEIKFDANIHLDPARYGKLLPSHMDLPVHSLALVVYTTTKFTMRSGEVGLGCNIMWAALLAAPGGSKLPDPPFPMNGPDNDNELPTPSKVSTSKVSTSKVSSSKVSSSKKAGTSKKK</sequence>
<accession>A0ACB7ZZU0</accession>
<proteinExistence type="predicted"/>